<feature type="transmembrane region" description="Helical" evidence="2">
    <location>
        <begin position="12"/>
        <end position="45"/>
    </location>
</feature>
<feature type="compositionally biased region" description="Basic and acidic residues" evidence="1">
    <location>
        <begin position="425"/>
        <end position="435"/>
    </location>
</feature>
<organism evidence="3 4">
    <name type="scientific">Synaphobranchus kaupii</name>
    <name type="common">Kaup's arrowtooth eel</name>
    <dbReference type="NCBI Taxonomy" id="118154"/>
    <lineage>
        <taxon>Eukaryota</taxon>
        <taxon>Metazoa</taxon>
        <taxon>Chordata</taxon>
        <taxon>Craniata</taxon>
        <taxon>Vertebrata</taxon>
        <taxon>Euteleostomi</taxon>
        <taxon>Actinopterygii</taxon>
        <taxon>Neopterygii</taxon>
        <taxon>Teleostei</taxon>
        <taxon>Anguilliformes</taxon>
        <taxon>Synaphobranchidae</taxon>
        <taxon>Synaphobranchus</taxon>
    </lineage>
</organism>
<evidence type="ECO:0000313" key="3">
    <source>
        <dbReference type="EMBL" id="KAJ8368755.1"/>
    </source>
</evidence>
<sequence length="1196" mass="121612">MTPREKRRIALISVVVISLAVLCLALYFIPTFLYILLIIGVSYIVFFYHTNDPPSHSREGHHPRPNLIIPPLFRRWLPAKTANGVPSGVRVSRGRFVKGDLRDTVGLSSEKRADSTGLFRKETELSASSLFSPRDILMGSYLGKPDSPSAVGRFGGAETRELRERLSRPNHAVQTPNRRLSFGEPLGTAGRFTITPQRHYPIQKAGYLPMGMLAPAQWHGYKKKNILTPRNCPTVHSPVTVKIARPDHSSTRSPFLNHLGSPLGTLSPGLGLGLGAGAAADPCSRETVLSVLKESRKREVDDDEDRSYMDAQKSKRRRHGSSESSQSAFEPLTNGTPSHLVPKPGRMKRGMNTLVMEESLMKRSRTSSVSSLASGLAPSGVPGSVRNPIYSSYSSSQGTAQKKPSTLSLSPLSSPGSSRSQTPERPPKKPREEVAHSSNAAPASVSHAKSADQAASAGKKTPAPTAPVITSPSGSGGSEGKRKRKIPLVPSHRGENISLPPAPELGYTITVTDLDLEKKAALDRIKKALEEPEPVKPAPAPAVPTFPTIPVTSAAPPTSGGLLPGSIISISTSVIPTSTAASGVPVSEPSPLDSTSTAPASTTTTTAAPASSLSNPLLESLRKMKDSPASAPTPHGALVASTGLSAPAPSLLNSGGVKLEPSLTPGQPSLTLGQPSLTLGQPSLTPARPSLILAQPSLTPVQSSSAVAPTIQLPSSVSTAPFSQVLPQPAQSSAPFSQVLPQPAQSSAPAQPVIFSRADVKPPSSSSSAPAATETASGTINPLASAFKPIFGAGAGPAPPSSTSASTPAPPTFKPIFGSAVGGSAFCQPQTTTPAAPASSESSSLFGQISATNATSDPTLQTPAKSLFGSWSAASAPSTTTISAPTPATNGSSFQFGTTPAATSAPALNPTSTATPSLASFQFGASFTFGTPSSQTSTALTGAFGGFATATSTATGPAPASQSSFTFGKPSFDGPAAFPSAPQGATAKPFAFGSSGGGAGVATGATPFGFGGATTTSAPSFGTPSQPAFCGGTSGFGFGSATAPSTAPTFGSNTQTSAPLPTPTPTFSFGGAPAAQTNAPAPPQATPLQPASGGFNFGAAVAGSAFGTPTPANPSGLTQNFSFGGANSAKDSKPAFGTSTPSFGQNTGAPIPFGSPSFTPLPFGGSPAPAFSIGAGSKPSGARQRLQARRQHPRKK</sequence>
<dbReference type="OrthoDB" id="6510268at2759"/>
<feature type="region of interest" description="Disordered" evidence="1">
    <location>
        <begin position="361"/>
        <end position="504"/>
    </location>
</feature>
<keyword evidence="2" id="KW-0472">Membrane</keyword>
<dbReference type="InterPro" id="IPR026054">
    <property type="entry name" value="Nucleoporin"/>
</dbReference>
<dbReference type="PANTHER" id="PTHR23193:SF5">
    <property type="entry name" value="NUCLEAR ENVELOPE PORE MEMBRANE PROTEIN POM 121C-RELATED"/>
    <property type="match status" value="1"/>
</dbReference>
<feature type="region of interest" description="Disordered" evidence="1">
    <location>
        <begin position="294"/>
        <end position="348"/>
    </location>
</feature>
<feature type="compositionally biased region" description="Polar residues" evidence="1">
    <location>
        <begin position="322"/>
        <end position="337"/>
    </location>
</feature>
<feature type="compositionally biased region" description="Low complexity" evidence="1">
    <location>
        <begin position="878"/>
        <end position="889"/>
    </location>
</feature>
<dbReference type="AlphaFoldDB" id="A0A9Q1FWY3"/>
<dbReference type="PANTHER" id="PTHR23193">
    <property type="entry name" value="NUCLEAR PORE COMPLEX PROTEIN NUP"/>
    <property type="match status" value="1"/>
</dbReference>
<reference evidence="3" key="1">
    <citation type="journal article" date="2023" name="Science">
        <title>Genome structures resolve the early diversification of teleost fishes.</title>
        <authorList>
            <person name="Parey E."/>
            <person name="Louis A."/>
            <person name="Montfort J."/>
            <person name="Bouchez O."/>
            <person name="Roques C."/>
            <person name="Iampietro C."/>
            <person name="Lluch J."/>
            <person name="Castinel A."/>
            <person name="Donnadieu C."/>
            <person name="Desvignes T."/>
            <person name="Floi Bucao C."/>
            <person name="Jouanno E."/>
            <person name="Wen M."/>
            <person name="Mejri S."/>
            <person name="Dirks R."/>
            <person name="Jansen H."/>
            <person name="Henkel C."/>
            <person name="Chen W.J."/>
            <person name="Zahm M."/>
            <person name="Cabau C."/>
            <person name="Klopp C."/>
            <person name="Thompson A.W."/>
            <person name="Robinson-Rechavi M."/>
            <person name="Braasch I."/>
            <person name="Lecointre G."/>
            <person name="Bobe J."/>
            <person name="Postlethwait J.H."/>
            <person name="Berthelot C."/>
            <person name="Roest Crollius H."/>
            <person name="Guiguen Y."/>
        </authorList>
    </citation>
    <scope>NUCLEOTIDE SEQUENCE</scope>
    <source>
        <strain evidence="3">WJC10195</strain>
    </source>
</reference>
<feature type="region of interest" description="Disordered" evidence="1">
    <location>
        <begin position="878"/>
        <end position="910"/>
    </location>
</feature>
<feature type="compositionally biased region" description="Polar residues" evidence="1">
    <location>
        <begin position="389"/>
        <end position="403"/>
    </location>
</feature>
<feature type="compositionally biased region" description="Polar residues" evidence="1">
    <location>
        <begin position="1045"/>
        <end position="1059"/>
    </location>
</feature>
<keyword evidence="4" id="KW-1185">Reference proteome</keyword>
<feature type="compositionally biased region" description="Polar residues" evidence="1">
    <location>
        <begin position="664"/>
        <end position="684"/>
    </location>
</feature>
<evidence type="ECO:0000313" key="4">
    <source>
        <dbReference type="Proteomes" id="UP001152622"/>
    </source>
</evidence>
<dbReference type="GO" id="GO:0006606">
    <property type="term" value="P:protein import into nucleus"/>
    <property type="evidence" value="ECO:0007669"/>
    <property type="project" value="TreeGrafter"/>
</dbReference>
<feature type="region of interest" description="Disordered" evidence="1">
    <location>
        <begin position="161"/>
        <end position="184"/>
    </location>
</feature>
<dbReference type="GO" id="GO:0006405">
    <property type="term" value="P:RNA export from nucleus"/>
    <property type="evidence" value="ECO:0007669"/>
    <property type="project" value="TreeGrafter"/>
</dbReference>
<feature type="compositionally biased region" description="Basic residues" evidence="1">
    <location>
        <begin position="1186"/>
        <end position="1196"/>
    </location>
</feature>
<dbReference type="Proteomes" id="UP001152622">
    <property type="component" value="Chromosome 3"/>
</dbReference>
<feature type="region of interest" description="Disordered" evidence="1">
    <location>
        <begin position="1045"/>
        <end position="1066"/>
    </location>
</feature>
<feature type="compositionally biased region" description="Polar residues" evidence="1">
    <location>
        <begin position="1137"/>
        <end position="1148"/>
    </location>
</feature>
<feature type="region of interest" description="Disordered" evidence="1">
    <location>
        <begin position="1110"/>
        <end position="1196"/>
    </location>
</feature>
<dbReference type="GO" id="GO:0008139">
    <property type="term" value="F:nuclear localization sequence binding"/>
    <property type="evidence" value="ECO:0007669"/>
    <property type="project" value="TreeGrafter"/>
</dbReference>
<comment type="caution">
    <text evidence="3">The sequence shown here is derived from an EMBL/GenBank/DDBJ whole genome shotgun (WGS) entry which is preliminary data.</text>
</comment>
<name>A0A9Q1FWY3_SYNKA</name>
<feature type="compositionally biased region" description="Low complexity" evidence="1">
    <location>
        <begin position="589"/>
        <end position="619"/>
    </location>
</feature>
<evidence type="ECO:0000256" key="2">
    <source>
        <dbReference type="SAM" id="Phobius"/>
    </source>
</evidence>
<feature type="compositionally biased region" description="Low complexity" evidence="1">
    <location>
        <begin position="404"/>
        <end position="420"/>
    </location>
</feature>
<feature type="compositionally biased region" description="Low complexity" evidence="1">
    <location>
        <begin position="741"/>
        <end position="750"/>
    </location>
</feature>
<keyword evidence="2" id="KW-1133">Transmembrane helix</keyword>
<feature type="compositionally biased region" description="Polar residues" evidence="1">
    <location>
        <begin position="890"/>
        <end position="902"/>
    </location>
</feature>
<accession>A0A9Q1FWY3</accession>
<evidence type="ECO:0000256" key="1">
    <source>
        <dbReference type="SAM" id="MobiDB-lite"/>
    </source>
</evidence>
<dbReference type="EMBL" id="JAINUF010000003">
    <property type="protein sequence ID" value="KAJ8368755.1"/>
    <property type="molecule type" value="Genomic_DNA"/>
</dbReference>
<feature type="compositionally biased region" description="Polar residues" evidence="1">
    <location>
        <begin position="727"/>
        <end position="740"/>
    </location>
</feature>
<feature type="region of interest" description="Disordered" evidence="1">
    <location>
        <begin position="727"/>
        <end position="750"/>
    </location>
</feature>
<feature type="compositionally biased region" description="Low complexity" evidence="1">
    <location>
        <begin position="366"/>
        <end position="381"/>
    </location>
</feature>
<dbReference type="GO" id="GO:0005643">
    <property type="term" value="C:nuclear pore"/>
    <property type="evidence" value="ECO:0007669"/>
    <property type="project" value="TreeGrafter"/>
</dbReference>
<dbReference type="GO" id="GO:0017056">
    <property type="term" value="F:structural constituent of nuclear pore"/>
    <property type="evidence" value="ECO:0007669"/>
    <property type="project" value="TreeGrafter"/>
</dbReference>
<proteinExistence type="predicted"/>
<feature type="region of interest" description="Disordered" evidence="1">
    <location>
        <begin position="578"/>
        <end position="684"/>
    </location>
</feature>
<keyword evidence="2" id="KW-0812">Transmembrane</keyword>
<gene>
    <name evidence="3" type="ORF">SKAU_G00087830</name>
</gene>
<protein>
    <submittedName>
        <fullName evidence="3">Uncharacterized protein</fullName>
    </submittedName>
</protein>
<dbReference type="Pfam" id="PF15229">
    <property type="entry name" value="POM121"/>
    <property type="match status" value="1"/>
</dbReference>
<feature type="region of interest" description="Disordered" evidence="1">
    <location>
        <begin position="791"/>
        <end position="814"/>
    </location>
</feature>
<feature type="compositionally biased region" description="Polar residues" evidence="1">
    <location>
        <begin position="1113"/>
        <end position="1122"/>
    </location>
</feature>